<dbReference type="Proteomes" id="UP001430848">
    <property type="component" value="Unassembled WGS sequence"/>
</dbReference>
<protein>
    <recommendedName>
        <fullName evidence="4">Zn(2)-C6 fungal-type domain-containing protein</fullName>
    </recommendedName>
</protein>
<sequence length="442" mass="49407">MSPSPKRLEEDDISIHLSPRSSGHPAAPLSPPAQAMPMKRGRSNPLPGEKRVKVSNMRRIKACMRCHIRKRECDEGISSDIWTREPTCVSLLRQNWQLSGAPYRVVVKMNQSNDSPGLALALQPYAVNARPVTSATGYYSPQEYTGFSSAPMPTVSSWPGTQLAPNLVVRACLAPGQEHLSRNLLLWAERQLLRELYDKKTPDFEAAILSFLLVYRDSPLDLNGAASSSGKKKLPACIDPKTLVRKVCEMRCWYLIWQTSRLYKFAHGAVPDGGGHPNDHSQLPPTVIWELRKIATEALIACEKEILLELDELSPDGARLIELPLWACIWQLILIYRQMVSGYSNRARSQFVGSVNGGSTGPNEVSALAVVENLYRLLVIKYSAYFGSASPIFPKKGQPPTTELLEGDERLRREWDNVLLRRNEFCEHPNPTCPGDVLPPFR</sequence>
<evidence type="ECO:0000256" key="1">
    <source>
        <dbReference type="SAM" id="MobiDB-lite"/>
    </source>
</evidence>
<reference evidence="2 3" key="1">
    <citation type="submission" date="2024-02" db="EMBL/GenBank/DDBJ databases">
        <title>De novo assembly and annotation of 12 fungi associated with fruit tree decline syndrome in Ontario, Canada.</title>
        <authorList>
            <person name="Sulman M."/>
            <person name="Ellouze W."/>
            <person name="Ilyukhin E."/>
        </authorList>
    </citation>
    <scope>NUCLEOTIDE SEQUENCE [LARGE SCALE GENOMIC DNA]</scope>
    <source>
        <strain evidence="2 3">M169</strain>
    </source>
</reference>
<keyword evidence="3" id="KW-1185">Reference proteome</keyword>
<name>A0ABR1PN01_DIAER</name>
<feature type="region of interest" description="Disordered" evidence="1">
    <location>
        <begin position="1"/>
        <end position="49"/>
    </location>
</feature>
<evidence type="ECO:0000313" key="2">
    <source>
        <dbReference type="EMBL" id="KAK7741151.1"/>
    </source>
</evidence>
<comment type="caution">
    <text evidence="2">The sequence shown here is derived from an EMBL/GenBank/DDBJ whole genome shotgun (WGS) entry which is preliminary data.</text>
</comment>
<organism evidence="2 3">
    <name type="scientific">Diaporthe eres</name>
    <name type="common">Phomopsis oblonga</name>
    <dbReference type="NCBI Taxonomy" id="83184"/>
    <lineage>
        <taxon>Eukaryota</taxon>
        <taxon>Fungi</taxon>
        <taxon>Dikarya</taxon>
        <taxon>Ascomycota</taxon>
        <taxon>Pezizomycotina</taxon>
        <taxon>Sordariomycetes</taxon>
        <taxon>Sordariomycetidae</taxon>
        <taxon>Diaporthales</taxon>
        <taxon>Diaporthaceae</taxon>
        <taxon>Diaporthe</taxon>
        <taxon>Diaporthe eres species complex</taxon>
    </lineage>
</organism>
<accession>A0ABR1PN01</accession>
<evidence type="ECO:0008006" key="4">
    <source>
        <dbReference type="Google" id="ProtNLM"/>
    </source>
</evidence>
<gene>
    <name evidence="2" type="ORF">SLS63_000704</name>
</gene>
<evidence type="ECO:0000313" key="3">
    <source>
        <dbReference type="Proteomes" id="UP001430848"/>
    </source>
</evidence>
<dbReference type="EMBL" id="JAKNSF020000002">
    <property type="protein sequence ID" value="KAK7741151.1"/>
    <property type="molecule type" value="Genomic_DNA"/>
</dbReference>
<proteinExistence type="predicted"/>